<organism evidence="2 3">
    <name type="scientific">Planomonospora parontospora</name>
    <dbReference type="NCBI Taxonomy" id="58119"/>
    <lineage>
        <taxon>Bacteria</taxon>
        <taxon>Bacillati</taxon>
        <taxon>Actinomycetota</taxon>
        <taxon>Actinomycetes</taxon>
        <taxon>Streptosporangiales</taxon>
        <taxon>Streptosporangiaceae</taxon>
        <taxon>Planomonospora</taxon>
    </lineage>
</organism>
<accession>A0AA37F922</accession>
<dbReference type="AlphaFoldDB" id="A0AA37F922"/>
<comment type="caution">
    <text evidence="2">The sequence shown here is derived from an EMBL/GenBank/DDBJ whole genome shotgun (WGS) entry which is preliminary data.</text>
</comment>
<evidence type="ECO:0000313" key="3">
    <source>
        <dbReference type="Proteomes" id="UP000627984"/>
    </source>
</evidence>
<dbReference type="EMBL" id="BMQD01000059">
    <property type="protein sequence ID" value="GGL01197.1"/>
    <property type="molecule type" value="Genomic_DNA"/>
</dbReference>
<gene>
    <name evidence="2" type="ORF">GCM10010126_70550</name>
</gene>
<reference evidence="2" key="1">
    <citation type="journal article" date="2014" name="Int. J. Syst. Evol. Microbiol.">
        <title>Complete genome sequence of Corynebacterium casei LMG S-19264T (=DSM 44701T), isolated from a smear-ripened cheese.</title>
        <authorList>
            <consortium name="US DOE Joint Genome Institute (JGI-PGF)"/>
            <person name="Walter F."/>
            <person name="Albersmeier A."/>
            <person name="Kalinowski J."/>
            <person name="Ruckert C."/>
        </authorList>
    </citation>
    <scope>NUCLEOTIDE SEQUENCE</scope>
    <source>
        <strain evidence="2">JCM 3093</strain>
    </source>
</reference>
<feature type="region of interest" description="Disordered" evidence="1">
    <location>
        <begin position="1"/>
        <end position="20"/>
    </location>
</feature>
<reference evidence="2" key="2">
    <citation type="submission" date="2022-09" db="EMBL/GenBank/DDBJ databases">
        <authorList>
            <person name="Sun Q."/>
            <person name="Ohkuma M."/>
        </authorList>
    </citation>
    <scope>NUCLEOTIDE SEQUENCE</scope>
    <source>
        <strain evidence="2">JCM 3093</strain>
    </source>
</reference>
<evidence type="ECO:0000313" key="2">
    <source>
        <dbReference type="EMBL" id="GGL01197.1"/>
    </source>
</evidence>
<feature type="compositionally biased region" description="Gly residues" evidence="1">
    <location>
        <begin position="35"/>
        <end position="50"/>
    </location>
</feature>
<proteinExistence type="predicted"/>
<sequence length="93" mass="8683">MGEAREVTGGSGGGTGAAEDGIVDVVVGAAIGKGLPEGGTANGGDGGGDGAVAAGEASLRNETRSSAGSWPHPPSSASTSSPAAVPVAREPIW</sequence>
<evidence type="ECO:0000256" key="1">
    <source>
        <dbReference type="SAM" id="MobiDB-lite"/>
    </source>
</evidence>
<feature type="region of interest" description="Disordered" evidence="1">
    <location>
        <begin position="32"/>
        <end position="93"/>
    </location>
</feature>
<protein>
    <submittedName>
        <fullName evidence="2">Uncharacterized protein</fullName>
    </submittedName>
</protein>
<dbReference type="Proteomes" id="UP000627984">
    <property type="component" value="Unassembled WGS sequence"/>
</dbReference>
<feature type="compositionally biased region" description="Low complexity" evidence="1">
    <location>
        <begin position="75"/>
        <end position="93"/>
    </location>
</feature>
<name>A0AA37F922_9ACTN</name>